<organism evidence="1 2">
    <name type="scientific">Quercus lobata</name>
    <name type="common">Valley oak</name>
    <dbReference type="NCBI Taxonomy" id="97700"/>
    <lineage>
        <taxon>Eukaryota</taxon>
        <taxon>Viridiplantae</taxon>
        <taxon>Streptophyta</taxon>
        <taxon>Embryophyta</taxon>
        <taxon>Tracheophyta</taxon>
        <taxon>Spermatophyta</taxon>
        <taxon>Magnoliopsida</taxon>
        <taxon>eudicotyledons</taxon>
        <taxon>Gunneridae</taxon>
        <taxon>Pentapetalae</taxon>
        <taxon>rosids</taxon>
        <taxon>fabids</taxon>
        <taxon>Fagales</taxon>
        <taxon>Fagaceae</taxon>
        <taxon>Quercus</taxon>
    </lineage>
</organism>
<proteinExistence type="predicted"/>
<sequence length="88" mass="9951">MDINQAFTSHLDAWKSKLNPHAPTWEPPPLGWVKFNFDAAIASTTSSLQFSVTQMIKSSLSYHCKRDILNSNDQVLWLEKTKNLSCIG</sequence>
<reference evidence="1" key="2">
    <citation type="submission" date="2021-01" db="UniProtKB">
        <authorList>
            <consortium name="EnsemblPlants"/>
        </authorList>
    </citation>
    <scope>IDENTIFICATION</scope>
</reference>
<evidence type="ECO:0000313" key="1">
    <source>
        <dbReference type="EnsemblPlants" id="QL12p040532:mrna"/>
    </source>
</evidence>
<keyword evidence="2" id="KW-1185">Reference proteome</keyword>
<dbReference type="EMBL" id="LRBV02000012">
    <property type="status" value="NOT_ANNOTATED_CDS"/>
    <property type="molecule type" value="Genomic_DNA"/>
</dbReference>
<accession>A0A7N2N6R9</accession>
<dbReference type="InParanoid" id="A0A7N2N6R9"/>
<protein>
    <submittedName>
        <fullName evidence="1">Uncharacterized protein</fullName>
    </submittedName>
</protein>
<name>A0A7N2N6R9_QUELO</name>
<dbReference type="Gramene" id="QL12p040532:mrna">
    <property type="protein sequence ID" value="QL12p040532:mrna"/>
    <property type="gene ID" value="QL12p040532"/>
</dbReference>
<dbReference type="EnsemblPlants" id="QL12p040532:mrna">
    <property type="protein sequence ID" value="QL12p040532:mrna"/>
    <property type="gene ID" value="QL12p040532"/>
</dbReference>
<dbReference type="AlphaFoldDB" id="A0A7N2N6R9"/>
<reference evidence="1 2" key="1">
    <citation type="journal article" date="2016" name="G3 (Bethesda)">
        <title>First Draft Assembly and Annotation of the Genome of a California Endemic Oak Quercus lobata Nee (Fagaceae).</title>
        <authorList>
            <person name="Sork V.L."/>
            <person name="Fitz-Gibbon S.T."/>
            <person name="Puiu D."/>
            <person name="Crepeau M."/>
            <person name="Gugger P.F."/>
            <person name="Sherman R."/>
            <person name="Stevens K."/>
            <person name="Langley C.H."/>
            <person name="Pellegrini M."/>
            <person name="Salzberg S.L."/>
        </authorList>
    </citation>
    <scope>NUCLEOTIDE SEQUENCE [LARGE SCALE GENOMIC DNA]</scope>
    <source>
        <strain evidence="1 2">cv. SW786</strain>
    </source>
</reference>
<evidence type="ECO:0000313" key="2">
    <source>
        <dbReference type="Proteomes" id="UP000594261"/>
    </source>
</evidence>
<dbReference type="Proteomes" id="UP000594261">
    <property type="component" value="Chromosome 12"/>
</dbReference>